<dbReference type="Proteomes" id="UP001057498">
    <property type="component" value="Chromosome"/>
</dbReference>
<dbReference type="Gene3D" id="1.10.10.1590">
    <property type="entry name" value="NADH-quinone oxidoreductase subunit E"/>
    <property type="match status" value="1"/>
</dbReference>
<dbReference type="Gene3D" id="1.20.1440.230">
    <property type="entry name" value="NADH-ubiquinone oxidoreductase 51kDa subunit, iron-sulphur binding domain"/>
    <property type="match status" value="1"/>
</dbReference>
<evidence type="ECO:0000256" key="6">
    <source>
        <dbReference type="ARBA" id="ARBA00023014"/>
    </source>
</evidence>
<comment type="similarity">
    <text evidence="2">Belongs to the complex I 51 kDa subunit family.</text>
</comment>
<feature type="domain" description="NADH-ubiquinone oxidoreductase 51kDa subunit iron-sulphur binding" evidence="7">
    <location>
        <begin position="482"/>
        <end position="527"/>
    </location>
</feature>
<sequence>MSDLSEANLGALSAIVDKYRRQPTYLVQVLREVQDALDHIPPAAMAYVASALGVPIGQVEAVTAFYAFFHDRPMGRYRVLISDNITDRMLGSMALVEHMLNRLKLKLGEVSADGVVSVGLTSCTGMCDQGPAMLVNNRTITRLTPRRIDEICELIRAQVPLDDWPSFYFKVDDNIRRADMLLAAQWSPGEALRAATSLGPQGMIHELRLSNLRGRGGAGFTTAVKWEAARNAPGHGPNATRYVVCNADEGEPGTFKDRVLLQSYAGHVFEGMTIAGYAIGASRGFLYLRGEYTYLLQALEKHLADLRKMNLLGRSVCGVEGFDFDIEIHVGAGAYVCGEETALIESLEGKPGRPRIRPPFPVTHGYLGQPTVVNNVETLCKVLEIATHGGARYAGLGTKQSTGTKILSVSGDVDRPGLYEYPFGVRIAQVLEDCGARHPQAVQVSGAAGMCLSEREFGRRIAFEDVPTAGSFMVFGAQRDLFEVARNFTHFFAHESCGFCTPCRVGTTLVSNLMDKIAAGHGTQYEMNELNRLAGVIKGSAHCGLGTASCNAIVDTVQKFRPAYEKRLKAVDFEPAFDLDAALAKAREVTGRDDADAHLAQGMEQH</sequence>
<accession>A0ABM7YM27</accession>
<keyword evidence="6" id="KW-0411">Iron-sulfur</keyword>
<keyword evidence="5" id="KW-0408">Iron</keyword>
<evidence type="ECO:0000256" key="5">
    <source>
        <dbReference type="ARBA" id="ARBA00023004"/>
    </source>
</evidence>
<dbReference type="InterPro" id="IPR037225">
    <property type="entry name" value="Nuo51_FMN-bd_sf"/>
</dbReference>
<name>A0ABM7YM27_9BURK</name>
<evidence type="ECO:0000259" key="7">
    <source>
        <dbReference type="SMART" id="SM00928"/>
    </source>
</evidence>
<keyword evidence="3" id="KW-0004">4Fe-4S</keyword>
<dbReference type="SUPFAM" id="SSF52833">
    <property type="entry name" value="Thioredoxin-like"/>
    <property type="match status" value="1"/>
</dbReference>
<dbReference type="InterPro" id="IPR011538">
    <property type="entry name" value="Nuo51_FMN-bd"/>
</dbReference>
<dbReference type="PANTHER" id="PTHR43578:SF3">
    <property type="entry name" value="NADH-QUINONE OXIDOREDUCTASE SUBUNIT F"/>
    <property type="match status" value="1"/>
</dbReference>
<gene>
    <name evidence="8" type="ORF">CATMQ487_24120</name>
</gene>
<organism evidence="8 9">
    <name type="scientific">Sphaerotilus microaerophilus</name>
    <dbReference type="NCBI Taxonomy" id="2914710"/>
    <lineage>
        <taxon>Bacteria</taxon>
        <taxon>Pseudomonadati</taxon>
        <taxon>Pseudomonadota</taxon>
        <taxon>Betaproteobacteria</taxon>
        <taxon>Burkholderiales</taxon>
        <taxon>Sphaerotilaceae</taxon>
        <taxon>Sphaerotilus</taxon>
    </lineage>
</organism>
<dbReference type="InterPro" id="IPR037207">
    <property type="entry name" value="Nuop51_4Fe4S-bd_sf"/>
</dbReference>
<dbReference type="SUPFAM" id="SSF140490">
    <property type="entry name" value="Nqo1C-terminal domain-like"/>
    <property type="match status" value="1"/>
</dbReference>
<dbReference type="InterPro" id="IPR019575">
    <property type="entry name" value="Nuop51_4Fe4S-bd"/>
</dbReference>
<evidence type="ECO:0000313" key="9">
    <source>
        <dbReference type="Proteomes" id="UP001057498"/>
    </source>
</evidence>
<protein>
    <submittedName>
        <fullName evidence="8">NADH dehydrogenase</fullName>
    </submittedName>
</protein>
<dbReference type="SUPFAM" id="SSF142984">
    <property type="entry name" value="Nqo1 middle domain-like"/>
    <property type="match status" value="1"/>
</dbReference>
<proteinExistence type="inferred from homology"/>
<dbReference type="PROSITE" id="PS00644">
    <property type="entry name" value="COMPLEX1_51K_1"/>
    <property type="match status" value="1"/>
</dbReference>
<dbReference type="SMART" id="SM00928">
    <property type="entry name" value="NADH_4Fe-4S"/>
    <property type="match status" value="1"/>
</dbReference>
<dbReference type="Gene3D" id="3.10.20.600">
    <property type="match status" value="1"/>
</dbReference>
<dbReference type="EMBL" id="AP025730">
    <property type="protein sequence ID" value="BDI05442.1"/>
    <property type="molecule type" value="Genomic_DNA"/>
</dbReference>
<evidence type="ECO:0000313" key="8">
    <source>
        <dbReference type="EMBL" id="BDI05442.1"/>
    </source>
</evidence>
<evidence type="ECO:0000256" key="4">
    <source>
        <dbReference type="ARBA" id="ARBA00022723"/>
    </source>
</evidence>
<dbReference type="PANTHER" id="PTHR43578">
    <property type="entry name" value="NADH-QUINONE OXIDOREDUCTASE SUBUNIT F"/>
    <property type="match status" value="1"/>
</dbReference>
<comment type="cofactor">
    <cofactor evidence="1">
        <name>FMN</name>
        <dbReference type="ChEBI" id="CHEBI:58210"/>
    </cofactor>
</comment>
<dbReference type="SUPFAM" id="SSF142019">
    <property type="entry name" value="Nqo1 FMN-binding domain-like"/>
    <property type="match status" value="1"/>
</dbReference>
<keyword evidence="4" id="KW-0479">Metal-binding</keyword>
<evidence type="ECO:0000256" key="1">
    <source>
        <dbReference type="ARBA" id="ARBA00001917"/>
    </source>
</evidence>
<reference evidence="8" key="1">
    <citation type="submission" date="2022-04" db="EMBL/GenBank/DDBJ databases">
        <title>Whole genome sequence of Sphaerotilus sp. FB-5.</title>
        <authorList>
            <person name="Takeda M."/>
            <person name="Narihara S."/>
            <person name="Akimoto M."/>
            <person name="Akimoto R."/>
            <person name="Nishiyashiki S."/>
            <person name="Murakami T."/>
        </authorList>
    </citation>
    <scope>NUCLEOTIDE SEQUENCE</scope>
    <source>
        <strain evidence="8">FB-5</strain>
    </source>
</reference>
<dbReference type="RefSeq" id="WP_251973475.1">
    <property type="nucleotide sequence ID" value="NZ_AP025730.1"/>
</dbReference>
<dbReference type="Pfam" id="PF10589">
    <property type="entry name" value="NADH_4Fe-4S"/>
    <property type="match status" value="1"/>
</dbReference>
<dbReference type="Pfam" id="PF01257">
    <property type="entry name" value="2Fe-2S_thioredx"/>
    <property type="match status" value="1"/>
</dbReference>
<dbReference type="PROSITE" id="PS00645">
    <property type="entry name" value="COMPLEX1_51K_2"/>
    <property type="match status" value="1"/>
</dbReference>
<dbReference type="Pfam" id="PF01512">
    <property type="entry name" value="Complex1_51K"/>
    <property type="match status" value="1"/>
</dbReference>
<dbReference type="InterPro" id="IPR036249">
    <property type="entry name" value="Thioredoxin-like_sf"/>
</dbReference>
<evidence type="ECO:0000256" key="3">
    <source>
        <dbReference type="ARBA" id="ARBA00022485"/>
    </source>
</evidence>
<evidence type="ECO:0000256" key="2">
    <source>
        <dbReference type="ARBA" id="ARBA00007523"/>
    </source>
</evidence>
<keyword evidence="9" id="KW-1185">Reference proteome</keyword>
<dbReference type="InterPro" id="IPR041921">
    <property type="entry name" value="NuoE_N"/>
</dbReference>
<dbReference type="InterPro" id="IPR001949">
    <property type="entry name" value="NADH-UbQ_OxRdtase_51kDa_CS"/>
</dbReference>
<dbReference type="Gene3D" id="3.40.30.10">
    <property type="entry name" value="Glutaredoxin"/>
    <property type="match status" value="1"/>
</dbReference>
<dbReference type="Gene3D" id="3.40.50.11540">
    <property type="entry name" value="NADH-ubiquinone oxidoreductase 51kDa subunit"/>
    <property type="match status" value="1"/>
</dbReference>